<organism evidence="1 2">
    <name type="scientific">Silurus meridionalis</name>
    <name type="common">Southern catfish</name>
    <name type="synonym">Silurus soldatovi meridionalis</name>
    <dbReference type="NCBI Taxonomy" id="175797"/>
    <lineage>
        <taxon>Eukaryota</taxon>
        <taxon>Metazoa</taxon>
        <taxon>Chordata</taxon>
        <taxon>Craniata</taxon>
        <taxon>Vertebrata</taxon>
        <taxon>Euteleostomi</taxon>
        <taxon>Actinopterygii</taxon>
        <taxon>Neopterygii</taxon>
        <taxon>Teleostei</taxon>
        <taxon>Ostariophysi</taxon>
        <taxon>Siluriformes</taxon>
        <taxon>Siluridae</taxon>
        <taxon>Silurus</taxon>
    </lineage>
</organism>
<evidence type="ECO:0000313" key="2">
    <source>
        <dbReference type="Proteomes" id="UP000606274"/>
    </source>
</evidence>
<name>A0A8T0ADW5_SILME</name>
<gene>
    <name evidence="1" type="ORF">HF521_012884</name>
</gene>
<comment type="caution">
    <text evidence="1">The sequence shown here is derived from an EMBL/GenBank/DDBJ whole genome shotgun (WGS) entry which is preliminary data.</text>
</comment>
<sequence>MECSFSIIRRIPDIAALSSKACHPKKPIRYSSISKLIKTNTINDIGNLLLQRAKKAKDSHHLLTGEVALKTDTKTASNSMAAAGPTSANLNTVAGKKPGIKTVLTIQQ</sequence>
<reference evidence="1" key="1">
    <citation type="submission" date="2020-08" db="EMBL/GenBank/DDBJ databases">
        <title>Chromosome-level assembly of Southern catfish (Silurus meridionalis) provides insights into visual adaptation to the nocturnal and benthic lifestyles.</title>
        <authorList>
            <person name="Zhang Y."/>
            <person name="Wang D."/>
            <person name="Peng Z."/>
        </authorList>
    </citation>
    <scope>NUCLEOTIDE SEQUENCE</scope>
    <source>
        <strain evidence="1">SWU-2019-XX</strain>
        <tissue evidence="1">Muscle</tissue>
    </source>
</reference>
<keyword evidence="2" id="KW-1185">Reference proteome</keyword>
<proteinExistence type="predicted"/>
<accession>A0A8T0ADW5</accession>
<dbReference type="AlphaFoldDB" id="A0A8T0ADW5"/>
<protein>
    <submittedName>
        <fullName evidence="1">Uncharacterized protein</fullName>
    </submittedName>
</protein>
<evidence type="ECO:0000313" key="1">
    <source>
        <dbReference type="EMBL" id="KAF7689531.1"/>
    </source>
</evidence>
<dbReference type="EMBL" id="JABFDY010000024">
    <property type="protein sequence ID" value="KAF7689531.1"/>
    <property type="molecule type" value="Genomic_DNA"/>
</dbReference>
<dbReference type="Proteomes" id="UP000606274">
    <property type="component" value="Unassembled WGS sequence"/>
</dbReference>